<dbReference type="EMBL" id="DVMO01000149">
    <property type="protein sequence ID" value="HIU28593.1"/>
    <property type="molecule type" value="Genomic_DNA"/>
</dbReference>
<feature type="domain" description="Beta-lactamase class A catalytic" evidence="1">
    <location>
        <begin position="21"/>
        <end position="232"/>
    </location>
</feature>
<dbReference type="InterPro" id="IPR045155">
    <property type="entry name" value="Beta-lactam_cat"/>
</dbReference>
<dbReference type="SUPFAM" id="SSF56601">
    <property type="entry name" value="beta-lactamase/transpeptidase-like"/>
    <property type="match status" value="1"/>
</dbReference>
<sequence length="258" mass="29277">MINTAITDRLANIDGKFGVDYINLNTGQEFCFGNCQIFSGSGAIMLMTLIECFRACESGELDRDSRFRLTHKDYEDTDNPSYGVLKYLHEGIELTVSDLYNLIATVSDNVAFNILTDILGIEKINSTFRSLGYTEMKLNRKINDYESMSRGIQNFVSIREIASIFHRMYLGRLISENVSESLLSLLKQHQRTSMIPYVFKETVPVAHMTGFDEDIIIDGGIVLTENPFVLVMAAQDTDIRKAQTIMRDITQICYLNTK</sequence>
<dbReference type="InterPro" id="IPR012338">
    <property type="entry name" value="Beta-lactam/transpept-like"/>
</dbReference>
<dbReference type="PANTHER" id="PTHR35333:SF3">
    <property type="entry name" value="BETA-LACTAMASE-TYPE TRANSPEPTIDASE FOLD CONTAINING PROTEIN"/>
    <property type="match status" value="1"/>
</dbReference>
<keyword evidence="2" id="KW-0378">Hydrolase</keyword>
<dbReference type="Gene3D" id="3.40.710.10">
    <property type="entry name" value="DD-peptidase/beta-lactamase superfamily"/>
    <property type="match status" value="1"/>
</dbReference>
<gene>
    <name evidence="2" type="ORF">IAD16_09500</name>
</gene>
<reference evidence="2" key="2">
    <citation type="journal article" date="2021" name="PeerJ">
        <title>Extensive microbial diversity within the chicken gut microbiome revealed by metagenomics and culture.</title>
        <authorList>
            <person name="Gilroy R."/>
            <person name="Ravi A."/>
            <person name="Getino M."/>
            <person name="Pursley I."/>
            <person name="Horton D.L."/>
            <person name="Alikhan N.F."/>
            <person name="Baker D."/>
            <person name="Gharbi K."/>
            <person name="Hall N."/>
            <person name="Watson M."/>
            <person name="Adriaenssens E.M."/>
            <person name="Foster-Nyarko E."/>
            <person name="Jarju S."/>
            <person name="Secka A."/>
            <person name="Antonio M."/>
            <person name="Oren A."/>
            <person name="Chaudhuri R.R."/>
            <person name="La Ragione R."/>
            <person name="Hildebrand F."/>
            <person name="Pallen M.J."/>
        </authorList>
    </citation>
    <scope>NUCLEOTIDE SEQUENCE</scope>
    <source>
        <strain evidence="2">11300</strain>
    </source>
</reference>
<accession>A0A9D1I7E6</accession>
<organism evidence="2 3">
    <name type="scientific">Candidatus Fimisoma avicola</name>
    <dbReference type="NCBI Taxonomy" id="2840826"/>
    <lineage>
        <taxon>Bacteria</taxon>
        <taxon>Bacillati</taxon>
        <taxon>Bacillota</taxon>
        <taxon>Clostridia</taxon>
        <taxon>Eubacteriales</taxon>
        <taxon>Candidatus Fimisoma</taxon>
    </lineage>
</organism>
<dbReference type="GO" id="GO:0030655">
    <property type="term" value="P:beta-lactam antibiotic catabolic process"/>
    <property type="evidence" value="ECO:0007669"/>
    <property type="project" value="InterPro"/>
</dbReference>
<dbReference type="GO" id="GO:0008800">
    <property type="term" value="F:beta-lactamase activity"/>
    <property type="evidence" value="ECO:0007669"/>
    <property type="project" value="InterPro"/>
</dbReference>
<name>A0A9D1I7E6_9FIRM</name>
<evidence type="ECO:0000313" key="2">
    <source>
        <dbReference type="EMBL" id="HIU28593.1"/>
    </source>
</evidence>
<dbReference type="Proteomes" id="UP000824091">
    <property type="component" value="Unassembled WGS sequence"/>
</dbReference>
<dbReference type="PANTHER" id="PTHR35333">
    <property type="entry name" value="BETA-LACTAMASE"/>
    <property type="match status" value="1"/>
</dbReference>
<comment type="caution">
    <text evidence="2">The sequence shown here is derived from an EMBL/GenBank/DDBJ whole genome shotgun (WGS) entry which is preliminary data.</text>
</comment>
<dbReference type="GO" id="GO:0046677">
    <property type="term" value="P:response to antibiotic"/>
    <property type="evidence" value="ECO:0007669"/>
    <property type="project" value="InterPro"/>
</dbReference>
<dbReference type="AlphaFoldDB" id="A0A9D1I7E6"/>
<protein>
    <submittedName>
        <fullName evidence="2">Serine hydrolase</fullName>
    </submittedName>
</protein>
<dbReference type="Pfam" id="PF13354">
    <property type="entry name" value="Beta-lactamase2"/>
    <property type="match status" value="1"/>
</dbReference>
<reference evidence="2" key="1">
    <citation type="submission" date="2020-10" db="EMBL/GenBank/DDBJ databases">
        <authorList>
            <person name="Gilroy R."/>
        </authorList>
    </citation>
    <scope>NUCLEOTIDE SEQUENCE</scope>
    <source>
        <strain evidence="2">11300</strain>
    </source>
</reference>
<evidence type="ECO:0000313" key="3">
    <source>
        <dbReference type="Proteomes" id="UP000824091"/>
    </source>
</evidence>
<proteinExistence type="predicted"/>
<evidence type="ECO:0000259" key="1">
    <source>
        <dbReference type="Pfam" id="PF13354"/>
    </source>
</evidence>
<dbReference type="InterPro" id="IPR000871">
    <property type="entry name" value="Beta-lactam_class-A"/>
</dbReference>